<keyword evidence="2" id="KW-1185">Reference proteome</keyword>
<protein>
    <submittedName>
        <fullName evidence="1">Uncharacterized protein</fullName>
    </submittedName>
</protein>
<gene>
    <name evidence="1" type="ORF">B7P43_G02863</name>
</gene>
<dbReference type="InterPro" id="IPR036397">
    <property type="entry name" value="RNaseH_sf"/>
</dbReference>
<evidence type="ECO:0000313" key="2">
    <source>
        <dbReference type="Proteomes" id="UP000235965"/>
    </source>
</evidence>
<accession>A0A2J7RIL9</accession>
<reference evidence="1 2" key="1">
    <citation type="submission" date="2017-12" db="EMBL/GenBank/DDBJ databases">
        <title>Hemimetabolous genomes reveal molecular basis of termite eusociality.</title>
        <authorList>
            <person name="Harrison M.C."/>
            <person name="Jongepier E."/>
            <person name="Robertson H.M."/>
            <person name="Arning N."/>
            <person name="Bitard-Feildel T."/>
            <person name="Chao H."/>
            <person name="Childers C.P."/>
            <person name="Dinh H."/>
            <person name="Doddapaneni H."/>
            <person name="Dugan S."/>
            <person name="Gowin J."/>
            <person name="Greiner C."/>
            <person name="Han Y."/>
            <person name="Hu H."/>
            <person name="Hughes D.S.T."/>
            <person name="Huylmans A.-K."/>
            <person name="Kemena C."/>
            <person name="Kremer L.P.M."/>
            <person name="Lee S.L."/>
            <person name="Lopez-Ezquerra A."/>
            <person name="Mallet L."/>
            <person name="Monroy-Kuhn J.M."/>
            <person name="Moser A."/>
            <person name="Murali S.C."/>
            <person name="Muzny D.M."/>
            <person name="Otani S."/>
            <person name="Piulachs M.-D."/>
            <person name="Poelchau M."/>
            <person name="Qu J."/>
            <person name="Schaub F."/>
            <person name="Wada-Katsumata A."/>
            <person name="Worley K.C."/>
            <person name="Xie Q."/>
            <person name="Ylla G."/>
            <person name="Poulsen M."/>
            <person name="Gibbs R.A."/>
            <person name="Schal C."/>
            <person name="Richards S."/>
            <person name="Belles X."/>
            <person name="Korb J."/>
            <person name="Bornberg-Bauer E."/>
        </authorList>
    </citation>
    <scope>NUCLEOTIDE SEQUENCE [LARGE SCALE GENOMIC DNA]</scope>
    <source>
        <tissue evidence="1">Whole body</tissue>
    </source>
</reference>
<dbReference type="InParanoid" id="A0A2J7RIL9"/>
<dbReference type="OrthoDB" id="6077919at2759"/>
<dbReference type="AlphaFoldDB" id="A0A2J7RIL9"/>
<dbReference type="GO" id="GO:0003676">
    <property type="term" value="F:nucleic acid binding"/>
    <property type="evidence" value="ECO:0007669"/>
    <property type="project" value="InterPro"/>
</dbReference>
<dbReference type="Gene3D" id="3.30.420.10">
    <property type="entry name" value="Ribonuclease H-like superfamily/Ribonuclease H"/>
    <property type="match status" value="2"/>
</dbReference>
<dbReference type="PANTHER" id="PTHR47326">
    <property type="entry name" value="TRANSPOSABLE ELEMENT TC3 TRANSPOSASE-LIKE PROTEIN"/>
    <property type="match status" value="1"/>
</dbReference>
<organism evidence="1 2">
    <name type="scientific">Cryptotermes secundus</name>
    <dbReference type="NCBI Taxonomy" id="105785"/>
    <lineage>
        <taxon>Eukaryota</taxon>
        <taxon>Metazoa</taxon>
        <taxon>Ecdysozoa</taxon>
        <taxon>Arthropoda</taxon>
        <taxon>Hexapoda</taxon>
        <taxon>Insecta</taxon>
        <taxon>Pterygota</taxon>
        <taxon>Neoptera</taxon>
        <taxon>Polyneoptera</taxon>
        <taxon>Dictyoptera</taxon>
        <taxon>Blattodea</taxon>
        <taxon>Blattoidea</taxon>
        <taxon>Termitoidae</taxon>
        <taxon>Kalotermitidae</taxon>
        <taxon>Cryptotermitinae</taxon>
        <taxon>Cryptotermes</taxon>
    </lineage>
</organism>
<proteinExistence type="predicted"/>
<dbReference type="EMBL" id="NEVH01003495">
    <property type="protein sequence ID" value="PNF40685.1"/>
    <property type="molecule type" value="Genomic_DNA"/>
</dbReference>
<dbReference type="PANTHER" id="PTHR47326:SF1">
    <property type="entry name" value="HTH PSQ-TYPE DOMAIN-CONTAINING PROTEIN"/>
    <property type="match status" value="1"/>
</dbReference>
<comment type="caution">
    <text evidence="1">The sequence shown here is derived from an EMBL/GenBank/DDBJ whole genome shotgun (WGS) entry which is preliminary data.</text>
</comment>
<evidence type="ECO:0000313" key="1">
    <source>
        <dbReference type="EMBL" id="PNF40685.1"/>
    </source>
</evidence>
<dbReference type="Proteomes" id="UP000235965">
    <property type="component" value="Unassembled WGS sequence"/>
</dbReference>
<sequence length="283" mass="31824">MFLKNRESVIATQQAFHTHFKLGCCDTIPTWKTILRWGASFHATGSTLKKKSPGRPQSACTPADVEAVRQSVVQSPQRSARKHAAALRLSDATVIHVLHLDLKFHRYKMAIIQELHAGDWENRVNSCLHILASVPPTVVLLTSDEAHFHLSGCVDKQNFRYWAGTNPKELHKRPLHSERVTVWCAVAEFGVWGPYFFEDSHAVTVTSAHNVEMFIFFIASGVGLCPLHCGHFWPIVPAPDDRGLFPGHIILHHGDIPWSAHSPDLAPCDFFLWGHLKAEVYKH</sequence>
<name>A0A2J7RIL9_9NEOP</name>
<dbReference type="STRING" id="105785.A0A2J7RIL9"/>